<evidence type="ECO:0000313" key="1">
    <source>
        <dbReference type="EMBL" id="RZC44019.1"/>
    </source>
</evidence>
<dbReference type="EMBL" id="CM010715">
    <property type="protein sequence ID" value="RZC44019.1"/>
    <property type="molecule type" value="Genomic_DNA"/>
</dbReference>
<dbReference type="AlphaFoldDB" id="A0A4Y7I9F5"/>
<reference evidence="1 2" key="1">
    <citation type="journal article" date="2018" name="Science">
        <title>The opium poppy genome and morphinan production.</title>
        <authorList>
            <person name="Guo L."/>
            <person name="Winzer T."/>
            <person name="Yang X."/>
            <person name="Li Y."/>
            <person name="Ning Z."/>
            <person name="He Z."/>
            <person name="Teodor R."/>
            <person name="Lu Y."/>
            <person name="Bowser T.A."/>
            <person name="Graham I.A."/>
            <person name="Ye K."/>
        </authorList>
    </citation>
    <scope>NUCLEOTIDE SEQUENCE [LARGE SCALE GENOMIC DNA]</scope>
    <source>
        <strain evidence="2">cv. HN1</strain>
        <tissue evidence="1">Leaves</tissue>
    </source>
</reference>
<dbReference type="Proteomes" id="UP000316621">
    <property type="component" value="Chromosome 1"/>
</dbReference>
<keyword evidence="2" id="KW-1185">Reference proteome</keyword>
<name>A0A4Y7I9F5_PAPSO</name>
<protein>
    <submittedName>
        <fullName evidence="1">Uncharacterized protein</fullName>
    </submittedName>
</protein>
<proteinExistence type="predicted"/>
<sequence length="19" mass="2102">MSSAWKVLDIFLVIVGIPI</sequence>
<accession>A0A4Y7I9F5</accession>
<evidence type="ECO:0000313" key="2">
    <source>
        <dbReference type="Proteomes" id="UP000316621"/>
    </source>
</evidence>
<gene>
    <name evidence="1" type="ORF">C5167_036969</name>
</gene>
<organism evidence="1 2">
    <name type="scientific">Papaver somniferum</name>
    <name type="common">Opium poppy</name>
    <dbReference type="NCBI Taxonomy" id="3469"/>
    <lineage>
        <taxon>Eukaryota</taxon>
        <taxon>Viridiplantae</taxon>
        <taxon>Streptophyta</taxon>
        <taxon>Embryophyta</taxon>
        <taxon>Tracheophyta</taxon>
        <taxon>Spermatophyta</taxon>
        <taxon>Magnoliopsida</taxon>
        <taxon>Ranunculales</taxon>
        <taxon>Papaveraceae</taxon>
        <taxon>Papaveroideae</taxon>
        <taxon>Papaver</taxon>
    </lineage>
</organism>